<accession>A0A194RF57</accession>
<evidence type="ECO:0000313" key="1">
    <source>
        <dbReference type="EMBL" id="KPJ16084.1"/>
    </source>
</evidence>
<proteinExistence type="predicted"/>
<dbReference type="EMBL" id="KQ460313">
    <property type="protein sequence ID" value="KPJ16084.1"/>
    <property type="molecule type" value="Genomic_DNA"/>
</dbReference>
<dbReference type="AlphaFoldDB" id="A0A194RF57"/>
<dbReference type="Proteomes" id="UP000053240">
    <property type="component" value="Unassembled WGS sequence"/>
</dbReference>
<keyword evidence="2" id="KW-1185">Reference proteome</keyword>
<name>A0A194RF57_PAPMA</name>
<dbReference type="InParanoid" id="A0A194RF57"/>
<protein>
    <submittedName>
        <fullName evidence="1">Uncharacterized protein</fullName>
    </submittedName>
</protein>
<gene>
    <name evidence="1" type="ORF">RR48_06039</name>
</gene>
<organism evidence="1 2">
    <name type="scientific">Papilio machaon</name>
    <name type="common">Old World swallowtail butterfly</name>
    <dbReference type="NCBI Taxonomy" id="76193"/>
    <lineage>
        <taxon>Eukaryota</taxon>
        <taxon>Metazoa</taxon>
        <taxon>Ecdysozoa</taxon>
        <taxon>Arthropoda</taxon>
        <taxon>Hexapoda</taxon>
        <taxon>Insecta</taxon>
        <taxon>Pterygota</taxon>
        <taxon>Neoptera</taxon>
        <taxon>Endopterygota</taxon>
        <taxon>Lepidoptera</taxon>
        <taxon>Glossata</taxon>
        <taxon>Ditrysia</taxon>
        <taxon>Papilionoidea</taxon>
        <taxon>Papilionidae</taxon>
        <taxon>Papilioninae</taxon>
        <taxon>Papilio</taxon>
    </lineage>
</organism>
<evidence type="ECO:0000313" key="2">
    <source>
        <dbReference type="Proteomes" id="UP000053240"/>
    </source>
</evidence>
<sequence length="167" mass="18693">MSAFCALRQAGGWHYVTVPLHTAPWPLSIAWTLVVRIKWLYVRGAAWCGGEAAGLADALLDKLLRLHALPHELQPLLDTHHHKEHRNVTSGHTVTLEHTEVTLEHSEVTLEHAVNAEPDARDNIGGYIFNEPIDVFDEGQRVPLEERRGYEVLRDENDAADEGSRGT</sequence>
<reference evidence="1 2" key="1">
    <citation type="journal article" date="2015" name="Nat. Commun.">
        <title>Outbred genome sequencing and CRISPR/Cas9 gene editing in butterflies.</title>
        <authorList>
            <person name="Li X."/>
            <person name="Fan D."/>
            <person name="Zhang W."/>
            <person name="Liu G."/>
            <person name="Zhang L."/>
            <person name="Zhao L."/>
            <person name="Fang X."/>
            <person name="Chen L."/>
            <person name="Dong Y."/>
            <person name="Chen Y."/>
            <person name="Ding Y."/>
            <person name="Zhao R."/>
            <person name="Feng M."/>
            <person name="Zhu Y."/>
            <person name="Feng Y."/>
            <person name="Jiang X."/>
            <person name="Zhu D."/>
            <person name="Xiang H."/>
            <person name="Feng X."/>
            <person name="Li S."/>
            <person name="Wang J."/>
            <person name="Zhang G."/>
            <person name="Kronforst M.R."/>
            <person name="Wang W."/>
        </authorList>
    </citation>
    <scope>NUCLEOTIDE SEQUENCE [LARGE SCALE GENOMIC DNA]</scope>
    <source>
        <strain evidence="1">Ya'a_city_454_Pm</strain>
        <tissue evidence="1">Whole body</tissue>
    </source>
</reference>